<keyword evidence="3" id="KW-0067">ATP-binding</keyword>
<keyword evidence="4" id="KW-0206">Cytoskeleton</keyword>
<comment type="similarity">
    <text evidence="5">Belongs to the TRAFAC class myosin-kinesin ATPase superfamily. Kinesin family.</text>
</comment>
<dbReference type="GO" id="GO:0003777">
    <property type="term" value="F:microtubule motor activity"/>
    <property type="evidence" value="ECO:0007669"/>
    <property type="project" value="InterPro"/>
</dbReference>
<dbReference type="SUPFAM" id="SSF52540">
    <property type="entry name" value="P-loop containing nucleoside triphosphate hydrolases"/>
    <property type="match status" value="1"/>
</dbReference>
<evidence type="ECO:0000313" key="8">
    <source>
        <dbReference type="Proteomes" id="UP001168821"/>
    </source>
</evidence>
<dbReference type="PROSITE" id="PS50067">
    <property type="entry name" value="KINESIN_MOTOR_2"/>
    <property type="match status" value="1"/>
</dbReference>
<evidence type="ECO:0000256" key="3">
    <source>
        <dbReference type="ARBA" id="ARBA00022840"/>
    </source>
</evidence>
<feature type="domain" description="Kinesin motor" evidence="6">
    <location>
        <begin position="7"/>
        <end position="78"/>
    </location>
</feature>
<dbReference type="InterPro" id="IPR036961">
    <property type="entry name" value="Kinesin_motor_dom_sf"/>
</dbReference>
<dbReference type="GO" id="GO:0005874">
    <property type="term" value="C:microtubule"/>
    <property type="evidence" value="ECO:0007669"/>
    <property type="project" value="TreeGrafter"/>
</dbReference>
<dbReference type="GO" id="GO:0007019">
    <property type="term" value="P:microtubule depolymerization"/>
    <property type="evidence" value="ECO:0007669"/>
    <property type="project" value="TreeGrafter"/>
</dbReference>
<reference evidence="7" key="1">
    <citation type="journal article" date="2023" name="G3 (Bethesda)">
        <title>Whole genome assemblies of Zophobas morio and Tenebrio molitor.</title>
        <authorList>
            <person name="Kaur S."/>
            <person name="Stinson S.A."/>
            <person name="diCenzo G.C."/>
        </authorList>
    </citation>
    <scope>NUCLEOTIDE SEQUENCE</scope>
    <source>
        <strain evidence="7">QUZm001</strain>
    </source>
</reference>
<evidence type="ECO:0000256" key="1">
    <source>
        <dbReference type="ARBA" id="ARBA00004245"/>
    </source>
</evidence>
<dbReference type="InterPro" id="IPR027417">
    <property type="entry name" value="P-loop_NTPase"/>
</dbReference>
<dbReference type="Proteomes" id="UP001168821">
    <property type="component" value="Unassembled WGS sequence"/>
</dbReference>
<name>A0AA38HJN0_9CUCU</name>
<dbReference type="GO" id="GO:0005524">
    <property type="term" value="F:ATP binding"/>
    <property type="evidence" value="ECO:0007669"/>
    <property type="project" value="UniProtKB-KW"/>
</dbReference>
<sequence>MYTKEKRIRVCVRKRPLNKKEMLSGDTNNTTVVNGNDSLLVNEERMTVDLQKILQQHQFWFDEVFDESCSNEEVLLNC</sequence>
<evidence type="ECO:0000256" key="4">
    <source>
        <dbReference type="ARBA" id="ARBA00023212"/>
    </source>
</evidence>
<protein>
    <recommendedName>
        <fullName evidence="6">Kinesin motor domain-containing protein</fullName>
    </recommendedName>
</protein>
<dbReference type="Gene3D" id="3.40.850.10">
    <property type="entry name" value="Kinesin motor domain"/>
    <property type="match status" value="1"/>
</dbReference>
<keyword evidence="2" id="KW-0547">Nucleotide-binding</keyword>
<organism evidence="7 8">
    <name type="scientific">Zophobas morio</name>
    <dbReference type="NCBI Taxonomy" id="2755281"/>
    <lineage>
        <taxon>Eukaryota</taxon>
        <taxon>Metazoa</taxon>
        <taxon>Ecdysozoa</taxon>
        <taxon>Arthropoda</taxon>
        <taxon>Hexapoda</taxon>
        <taxon>Insecta</taxon>
        <taxon>Pterygota</taxon>
        <taxon>Neoptera</taxon>
        <taxon>Endopterygota</taxon>
        <taxon>Coleoptera</taxon>
        <taxon>Polyphaga</taxon>
        <taxon>Cucujiformia</taxon>
        <taxon>Tenebrionidae</taxon>
        <taxon>Zophobas</taxon>
    </lineage>
</organism>
<dbReference type="GO" id="GO:0008017">
    <property type="term" value="F:microtubule binding"/>
    <property type="evidence" value="ECO:0007669"/>
    <property type="project" value="InterPro"/>
</dbReference>
<dbReference type="AlphaFoldDB" id="A0AA38HJN0"/>
<evidence type="ECO:0000313" key="7">
    <source>
        <dbReference type="EMBL" id="KAJ3617005.1"/>
    </source>
</evidence>
<accession>A0AA38HJN0</accession>
<dbReference type="InterPro" id="IPR001752">
    <property type="entry name" value="Kinesin_motor_dom"/>
</dbReference>
<dbReference type="EMBL" id="JALNTZ010002509">
    <property type="protein sequence ID" value="KAJ3617005.1"/>
    <property type="molecule type" value="Genomic_DNA"/>
</dbReference>
<evidence type="ECO:0000256" key="5">
    <source>
        <dbReference type="PROSITE-ProRule" id="PRU00283"/>
    </source>
</evidence>
<dbReference type="InterPro" id="IPR027640">
    <property type="entry name" value="Kinesin-like_fam"/>
</dbReference>
<comment type="caution">
    <text evidence="5">Lacks conserved residue(s) required for the propagation of feature annotation.</text>
</comment>
<gene>
    <name evidence="7" type="ORF">Zmor_008896</name>
</gene>
<proteinExistence type="inferred from homology"/>
<evidence type="ECO:0000256" key="2">
    <source>
        <dbReference type="ARBA" id="ARBA00022741"/>
    </source>
</evidence>
<keyword evidence="8" id="KW-1185">Reference proteome</keyword>
<dbReference type="PANTHER" id="PTHR47971">
    <property type="entry name" value="KINESIN-RELATED PROTEIN 6"/>
    <property type="match status" value="1"/>
</dbReference>
<dbReference type="PANTHER" id="PTHR47971:SF20">
    <property type="entry name" value="KINESIN-LIKE PROTEIN KIF24"/>
    <property type="match status" value="1"/>
</dbReference>
<comment type="subcellular location">
    <subcellularLocation>
        <location evidence="1">Cytoplasm</location>
        <location evidence="1">Cytoskeleton</location>
    </subcellularLocation>
</comment>
<dbReference type="GO" id="GO:0007018">
    <property type="term" value="P:microtubule-based movement"/>
    <property type="evidence" value="ECO:0007669"/>
    <property type="project" value="InterPro"/>
</dbReference>
<evidence type="ECO:0000259" key="6">
    <source>
        <dbReference type="PROSITE" id="PS50067"/>
    </source>
</evidence>
<comment type="caution">
    <text evidence="7">The sequence shown here is derived from an EMBL/GenBank/DDBJ whole genome shotgun (WGS) entry which is preliminary data.</text>
</comment>
<keyword evidence="4" id="KW-0963">Cytoplasm</keyword>